<organism evidence="16 17">
    <name type="scientific">Humidesulfovibrio mexicanus</name>
    <dbReference type="NCBI Taxonomy" id="147047"/>
    <lineage>
        <taxon>Bacteria</taxon>
        <taxon>Pseudomonadati</taxon>
        <taxon>Thermodesulfobacteriota</taxon>
        <taxon>Desulfovibrionia</taxon>
        <taxon>Desulfovibrionales</taxon>
        <taxon>Desulfovibrionaceae</taxon>
        <taxon>Humidesulfovibrio</taxon>
    </lineage>
</organism>
<evidence type="ECO:0000256" key="2">
    <source>
        <dbReference type="ARBA" id="ARBA00022448"/>
    </source>
</evidence>
<keyword evidence="10 11" id="KW-0998">Cell outer membrane</keyword>
<keyword evidence="2 11" id="KW-0813">Transport</keyword>
<gene>
    <name evidence="16" type="ORF">SAMN04488503_0408</name>
</gene>
<proteinExistence type="inferred from homology"/>
<evidence type="ECO:0000256" key="9">
    <source>
        <dbReference type="ARBA" id="ARBA00023136"/>
    </source>
</evidence>
<comment type="similarity">
    <text evidence="11 12">Belongs to the TonB-dependent receptor family.</text>
</comment>
<keyword evidence="7" id="KW-0406">Ion transport</keyword>
<feature type="signal peptide" evidence="13">
    <location>
        <begin position="1"/>
        <end position="33"/>
    </location>
</feature>
<dbReference type="RefSeq" id="WP_179216836.1">
    <property type="nucleotide sequence ID" value="NZ_FZOC01000001.1"/>
</dbReference>
<evidence type="ECO:0000256" key="13">
    <source>
        <dbReference type="SAM" id="SignalP"/>
    </source>
</evidence>
<dbReference type="PANTHER" id="PTHR32552:SF81">
    <property type="entry name" value="TONB-DEPENDENT OUTER MEMBRANE RECEPTOR"/>
    <property type="match status" value="1"/>
</dbReference>
<evidence type="ECO:0000313" key="17">
    <source>
        <dbReference type="Proteomes" id="UP000198324"/>
    </source>
</evidence>
<dbReference type="AlphaFoldDB" id="A0A238XU56"/>
<dbReference type="PANTHER" id="PTHR32552">
    <property type="entry name" value="FERRICHROME IRON RECEPTOR-RELATED"/>
    <property type="match status" value="1"/>
</dbReference>
<name>A0A238XU56_9BACT</name>
<protein>
    <submittedName>
        <fullName evidence="16">Iron complex outermembrane recepter protein</fullName>
    </submittedName>
</protein>
<dbReference type="GO" id="GO:0009279">
    <property type="term" value="C:cell outer membrane"/>
    <property type="evidence" value="ECO:0007669"/>
    <property type="project" value="UniProtKB-SubCell"/>
</dbReference>
<dbReference type="SUPFAM" id="SSF56935">
    <property type="entry name" value="Porins"/>
    <property type="match status" value="1"/>
</dbReference>
<keyword evidence="6" id="KW-0408">Iron</keyword>
<dbReference type="Gene3D" id="2.40.170.20">
    <property type="entry name" value="TonB-dependent receptor, beta-barrel domain"/>
    <property type="match status" value="1"/>
</dbReference>
<dbReference type="Pfam" id="PF00593">
    <property type="entry name" value="TonB_dep_Rec_b-barrel"/>
    <property type="match status" value="1"/>
</dbReference>
<feature type="chain" id="PRO_5012014552" evidence="13">
    <location>
        <begin position="34"/>
        <end position="686"/>
    </location>
</feature>
<dbReference type="InterPro" id="IPR012910">
    <property type="entry name" value="Plug_dom"/>
</dbReference>
<evidence type="ECO:0000256" key="7">
    <source>
        <dbReference type="ARBA" id="ARBA00023065"/>
    </source>
</evidence>
<dbReference type="InterPro" id="IPR039426">
    <property type="entry name" value="TonB-dep_rcpt-like"/>
</dbReference>
<sequence>MPPHSRNMTTLACLIAAGTMLATFSGSVELALAAEEQDNATRLSPVVVSAQKVQQDLVKVPVSVTALDQQQIEDLGVENLRDLPVLVPNLNMQKFGAHFTEFNYRGIGGVTTMSKTWNVNIDGATLPYVGLDSLYDVERIEVLRGGQGALYGRNTNAGVINVFTPQPSRMLEGKADVSYGSYGEATFKAALGGPINDVLSYRVSGWRSSSDGFITNDMYGKNDADSSWQNGMHLKLRADIDSRTDVTLAGILDEYHGAMGWTNMANGRTYHAQSDEPGLDKGGLSTAMLTVNRDMEMGRFTSITAYSASRYKMLMDMDTSSAALFNLDYKEDFSTLTHEMRVASPEGQGPWRWLGGMFLLHENTDYDTGGTGAFATGASTASIGNNSAAAFGQAGWRFLPGWELTGGLRLGYERQAFKWRSLDSNADFAMTKGWTSVLPSASLSWEFADRQTAYVSVSRGSRSGDFTANETNITTLRDSPVVSPEYSLTYELGYKAELFDRSLRLSAAAFSIVWDDMQVTAITAGGVQSRQNAAKSHSRGMEAEIQWAPLPGLTVFGQGGFMDAKFDEYKPMASGDPSGKYIPNTADSSFGGGFTYQHASGFFMGFDATRFGTKYLDEMNTLKQDPYTLVNAKVGYRAEHWHAALVGKNLGDERYVVRAFQFMPGTLAPAVMASPLTVGVELGATF</sequence>
<evidence type="ECO:0000256" key="5">
    <source>
        <dbReference type="ARBA" id="ARBA00022692"/>
    </source>
</evidence>
<evidence type="ECO:0000256" key="8">
    <source>
        <dbReference type="ARBA" id="ARBA00023077"/>
    </source>
</evidence>
<reference evidence="16 17" key="1">
    <citation type="submission" date="2017-06" db="EMBL/GenBank/DDBJ databases">
        <authorList>
            <person name="Kim H.J."/>
            <person name="Triplett B.A."/>
        </authorList>
    </citation>
    <scope>NUCLEOTIDE SEQUENCE [LARGE SCALE GENOMIC DNA]</scope>
    <source>
        <strain evidence="16 17">DSM 13116</strain>
    </source>
</reference>
<evidence type="ECO:0000256" key="10">
    <source>
        <dbReference type="ARBA" id="ARBA00023237"/>
    </source>
</evidence>
<comment type="subcellular location">
    <subcellularLocation>
        <location evidence="1 11">Cell outer membrane</location>
        <topology evidence="1 11">Multi-pass membrane protein</topology>
    </subcellularLocation>
</comment>
<keyword evidence="13" id="KW-0732">Signal</keyword>
<dbReference type="InterPro" id="IPR036942">
    <property type="entry name" value="Beta-barrel_TonB_sf"/>
</dbReference>
<evidence type="ECO:0000256" key="4">
    <source>
        <dbReference type="ARBA" id="ARBA00022496"/>
    </source>
</evidence>
<dbReference type="CDD" id="cd01347">
    <property type="entry name" value="ligand_gated_channel"/>
    <property type="match status" value="1"/>
</dbReference>
<dbReference type="InterPro" id="IPR000531">
    <property type="entry name" value="Beta-barrel_TonB"/>
</dbReference>
<dbReference type="Pfam" id="PF07715">
    <property type="entry name" value="Plug"/>
    <property type="match status" value="1"/>
</dbReference>
<dbReference type="GO" id="GO:0006826">
    <property type="term" value="P:iron ion transport"/>
    <property type="evidence" value="ECO:0007669"/>
    <property type="project" value="UniProtKB-KW"/>
</dbReference>
<dbReference type="Proteomes" id="UP000198324">
    <property type="component" value="Unassembled WGS sequence"/>
</dbReference>
<evidence type="ECO:0000259" key="15">
    <source>
        <dbReference type="Pfam" id="PF07715"/>
    </source>
</evidence>
<evidence type="ECO:0000256" key="6">
    <source>
        <dbReference type="ARBA" id="ARBA00023004"/>
    </source>
</evidence>
<evidence type="ECO:0000256" key="11">
    <source>
        <dbReference type="PROSITE-ProRule" id="PRU01360"/>
    </source>
</evidence>
<evidence type="ECO:0000259" key="14">
    <source>
        <dbReference type="Pfam" id="PF00593"/>
    </source>
</evidence>
<keyword evidence="17" id="KW-1185">Reference proteome</keyword>
<evidence type="ECO:0000256" key="3">
    <source>
        <dbReference type="ARBA" id="ARBA00022452"/>
    </source>
</evidence>
<keyword evidence="5 11" id="KW-0812">Transmembrane</keyword>
<evidence type="ECO:0000313" key="16">
    <source>
        <dbReference type="EMBL" id="SNR61973.1"/>
    </source>
</evidence>
<keyword evidence="3 11" id="KW-1134">Transmembrane beta strand</keyword>
<feature type="domain" description="TonB-dependent receptor plug" evidence="15">
    <location>
        <begin position="57"/>
        <end position="159"/>
    </location>
</feature>
<dbReference type="EMBL" id="FZOC01000001">
    <property type="protein sequence ID" value="SNR61973.1"/>
    <property type="molecule type" value="Genomic_DNA"/>
</dbReference>
<evidence type="ECO:0000256" key="12">
    <source>
        <dbReference type="RuleBase" id="RU003357"/>
    </source>
</evidence>
<accession>A0A238XU56</accession>
<evidence type="ECO:0000256" key="1">
    <source>
        <dbReference type="ARBA" id="ARBA00004571"/>
    </source>
</evidence>
<keyword evidence="8 12" id="KW-0798">TonB box</keyword>
<feature type="domain" description="TonB-dependent receptor-like beta-barrel" evidence="14">
    <location>
        <begin position="201"/>
        <end position="650"/>
    </location>
</feature>
<keyword evidence="9 11" id="KW-0472">Membrane</keyword>
<keyword evidence="4" id="KW-0410">Iron transport</keyword>
<dbReference type="PROSITE" id="PS52016">
    <property type="entry name" value="TONB_DEPENDENT_REC_3"/>
    <property type="match status" value="1"/>
</dbReference>